<sequence length="179" mass="19189">QLDWRWVFYVNVPVGAAALLIVGSRIRLPSNRTKPRIDVAGAALLTTGILALTLLSSWGGTTYAWSSPQILALAAVAVVAFTAFVRTEKRAPEPVIPPRLFRDRNFTLAQILGFLVGAAMLGSTSYLPQYMQYVQGKSSTASGLLLLPLMLGMIGSGLLIGRRVANGGRYRVYPIIGGA</sequence>
<feature type="transmembrane region" description="Helical" evidence="6">
    <location>
        <begin position="106"/>
        <end position="127"/>
    </location>
</feature>
<feature type="transmembrane region" description="Helical" evidence="6">
    <location>
        <begin position="39"/>
        <end position="59"/>
    </location>
</feature>
<feature type="transmembrane region" description="Helical" evidence="6">
    <location>
        <begin position="6"/>
        <end position="27"/>
    </location>
</feature>
<dbReference type="GO" id="GO:0005886">
    <property type="term" value="C:plasma membrane"/>
    <property type="evidence" value="ECO:0007669"/>
    <property type="project" value="TreeGrafter"/>
</dbReference>
<evidence type="ECO:0000256" key="1">
    <source>
        <dbReference type="ARBA" id="ARBA00004141"/>
    </source>
</evidence>
<dbReference type="SUPFAM" id="SSF103473">
    <property type="entry name" value="MFS general substrate transporter"/>
    <property type="match status" value="1"/>
</dbReference>
<evidence type="ECO:0000313" key="8">
    <source>
        <dbReference type="Proteomes" id="UP000664167"/>
    </source>
</evidence>
<proteinExistence type="predicted"/>
<reference evidence="7" key="1">
    <citation type="submission" date="2021-03" db="EMBL/GenBank/DDBJ databases">
        <title>Streptomyces poriferae sp. nov., a novel marine sponge-derived Actinobacteria species with anti-MRSA activity.</title>
        <authorList>
            <person name="Sandoval-Powers M."/>
            <person name="Kralova S."/>
            <person name="Nguyen G.-S."/>
            <person name="Fawwal D."/>
            <person name="Degnes K."/>
            <person name="Klinkenberg G."/>
            <person name="Sletta H."/>
            <person name="Wentzel A."/>
            <person name="Liles M.R."/>
        </authorList>
    </citation>
    <scope>NUCLEOTIDE SEQUENCE</scope>
    <source>
        <strain evidence="7">DSM 41794</strain>
    </source>
</reference>
<feature type="transmembrane region" description="Helical" evidence="6">
    <location>
        <begin position="139"/>
        <end position="161"/>
    </location>
</feature>
<comment type="caution">
    <text evidence="7">The sequence shown here is derived from an EMBL/GenBank/DDBJ whole genome shotgun (WGS) entry which is preliminary data.</text>
</comment>
<dbReference type="Proteomes" id="UP000664167">
    <property type="component" value="Unassembled WGS sequence"/>
</dbReference>
<evidence type="ECO:0000256" key="4">
    <source>
        <dbReference type="ARBA" id="ARBA00022989"/>
    </source>
</evidence>
<accession>A0A939FDS2</accession>
<dbReference type="GO" id="GO:0022857">
    <property type="term" value="F:transmembrane transporter activity"/>
    <property type="evidence" value="ECO:0007669"/>
    <property type="project" value="InterPro"/>
</dbReference>
<dbReference type="Gene3D" id="1.20.1250.20">
    <property type="entry name" value="MFS general substrate transporter like domains"/>
    <property type="match status" value="1"/>
</dbReference>
<evidence type="ECO:0000256" key="5">
    <source>
        <dbReference type="ARBA" id="ARBA00023136"/>
    </source>
</evidence>
<keyword evidence="2" id="KW-0813">Transport</keyword>
<protein>
    <submittedName>
        <fullName evidence="7">MFS transporter</fullName>
    </submittedName>
</protein>
<keyword evidence="5 6" id="KW-0472">Membrane</keyword>
<keyword evidence="3 6" id="KW-0812">Transmembrane</keyword>
<evidence type="ECO:0000313" key="7">
    <source>
        <dbReference type="EMBL" id="MBO0517240.1"/>
    </source>
</evidence>
<dbReference type="PANTHER" id="PTHR23501:SF197">
    <property type="entry name" value="COMD"/>
    <property type="match status" value="1"/>
</dbReference>
<name>A0A939FDS2_9ACTN</name>
<gene>
    <name evidence="7" type="ORF">J0695_36595</name>
</gene>
<evidence type="ECO:0000256" key="2">
    <source>
        <dbReference type="ARBA" id="ARBA00022448"/>
    </source>
</evidence>
<dbReference type="Pfam" id="PF06609">
    <property type="entry name" value="TRI12"/>
    <property type="match status" value="1"/>
</dbReference>
<dbReference type="EMBL" id="JAFLRJ010000550">
    <property type="protein sequence ID" value="MBO0517240.1"/>
    <property type="molecule type" value="Genomic_DNA"/>
</dbReference>
<comment type="subcellular location">
    <subcellularLocation>
        <location evidence="1">Membrane</location>
        <topology evidence="1">Multi-pass membrane protein</topology>
    </subcellularLocation>
</comment>
<feature type="non-terminal residue" evidence="7">
    <location>
        <position position="1"/>
    </location>
</feature>
<evidence type="ECO:0000256" key="6">
    <source>
        <dbReference type="SAM" id="Phobius"/>
    </source>
</evidence>
<keyword evidence="4 6" id="KW-1133">Transmembrane helix</keyword>
<feature type="non-terminal residue" evidence="7">
    <location>
        <position position="179"/>
    </location>
</feature>
<dbReference type="InterPro" id="IPR010573">
    <property type="entry name" value="MFS_Str1/Tri12-like"/>
</dbReference>
<dbReference type="InterPro" id="IPR036259">
    <property type="entry name" value="MFS_trans_sf"/>
</dbReference>
<organism evidence="7 8">
    <name type="scientific">Streptomyces beijiangensis</name>
    <dbReference type="NCBI Taxonomy" id="163361"/>
    <lineage>
        <taxon>Bacteria</taxon>
        <taxon>Bacillati</taxon>
        <taxon>Actinomycetota</taxon>
        <taxon>Actinomycetes</taxon>
        <taxon>Kitasatosporales</taxon>
        <taxon>Streptomycetaceae</taxon>
        <taxon>Streptomyces</taxon>
    </lineage>
</organism>
<keyword evidence="8" id="KW-1185">Reference proteome</keyword>
<evidence type="ECO:0000256" key="3">
    <source>
        <dbReference type="ARBA" id="ARBA00022692"/>
    </source>
</evidence>
<dbReference type="PANTHER" id="PTHR23501">
    <property type="entry name" value="MAJOR FACILITATOR SUPERFAMILY"/>
    <property type="match status" value="1"/>
</dbReference>
<feature type="transmembrane region" description="Helical" evidence="6">
    <location>
        <begin position="65"/>
        <end position="85"/>
    </location>
</feature>
<dbReference type="AlphaFoldDB" id="A0A939FDS2"/>